<protein>
    <submittedName>
        <fullName evidence="1">Uncharacterized protein</fullName>
    </submittedName>
</protein>
<dbReference type="Proteomes" id="UP000885332">
    <property type="component" value="Unassembled WGS sequence"/>
</dbReference>
<accession>A0A494IRS3</accession>
<sequence>MKTKDIKIDFETVDDVREHRIDSTGCIFQLTNSPIGLIIYVAEDDVYAIWDGQDEFKGGNSHLINTHEGFDPTPVCMLAYHVTLDELPEASARIRRMKDIK</sequence>
<organism evidence="1">
    <name type="scientific">Salmonella enterica I</name>
    <dbReference type="NCBI Taxonomy" id="59201"/>
    <lineage>
        <taxon>Bacteria</taxon>
        <taxon>Pseudomonadati</taxon>
        <taxon>Pseudomonadota</taxon>
        <taxon>Gammaproteobacteria</taxon>
        <taxon>Enterobacterales</taxon>
        <taxon>Enterobacteriaceae</taxon>
        <taxon>Salmonella</taxon>
    </lineage>
</organism>
<name>A0A494IRS3_SALET</name>
<dbReference type="EMBL" id="RTVW01000001">
    <property type="protein sequence ID" value="MKB59905.1"/>
    <property type="molecule type" value="Genomic_DNA"/>
</dbReference>
<evidence type="ECO:0000313" key="1">
    <source>
        <dbReference type="EMBL" id="MKB59905.1"/>
    </source>
</evidence>
<proteinExistence type="predicted"/>
<gene>
    <name evidence="1" type="ORF">DUR27_02970</name>
</gene>
<dbReference type="AlphaFoldDB" id="A0A494IRS3"/>
<reference evidence="1" key="1">
    <citation type="submission" date="2018-07" db="EMBL/GenBank/DDBJ databases">
        <authorList>
            <person name="Ashton P.M."/>
            <person name="Dallman T."/>
            <person name="Nair S."/>
            <person name="De Pinna E."/>
            <person name="Peters T."/>
            <person name="Grant K."/>
        </authorList>
    </citation>
    <scope>NUCLEOTIDE SEQUENCE [LARGE SCALE GENOMIC DNA]</scope>
    <source>
        <strain evidence="1">568408</strain>
    </source>
</reference>
<comment type="caution">
    <text evidence="1">The sequence shown here is derived from an EMBL/GenBank/DDBJ whole genome shotgun (WGS) entry which is preliminary data.</text>
</comment>